<dbReference type="PANTHER" id="PTHR33112">
    <property type="entry name" value="DOMAIN PROTEIN, PUTATIVE-RELATED"/>
    <property type="match status" value="1"/>
</dbReference>
<feature type="repeat" description="ANK" evidence="1">
    <location>
        <begin position="149"/>
        <end position="181"/>
    </location>
</feature>
<feature type="repeat" description="ANK" evidence="1">
    <location>
        <begin position="16"/>
        <end position="48"/>
    </location>
</feature>
<dbReference type="PANTHER" id="PTHR33112:SF16">
    <property type="entry name" value="HETEROKARYON INCOMPATIBILITY DOMAIN-CONTAINING PROTEIN"/>
    <property type="match status" value="1"/>
</dbReference>
<feature type="repeat" description="ANK" evidence="1">
    <location>
        <begin position="82"/>
        <end position="114"/>
    </location>
</feature>
<dbReference type="Gene3D" id="1.25.40.20">
    <property type="entry name" value="Ankyrin repeat-containing domain"/>
    <property type="match status" value="3"/>
</dbReference>
<organism evidence="3 4">
    <name type="scientific">Glutinoglossum americanum</name>
    <dbReference type="NCBI Taxonomy" id="1670608"/>
    <lineage>
        <taxon>Eukaryota</taxon>
        <taxon>Fungi</taxon>
        <taxon>Dikarya</taxon>
        <taxon>Ascomycota</taxon>
        <taxon>Pezizomycotina</taxon>
        <taxon>Geoglossomycetes</taxon>
        <taxon>Geoglossales</taxon>
        <taxon>Geoglossaceae</taxon>
        <taxon>Glutinoglossum</taxon>
    </lineage>
</organism>
<accession>A0A9P8I5F3</accession>
<protein>
    <recommendedName>
        <fullName evidence="2">Heterokaryon incompatibility domain-containing protein</fullName>
    </recommendedName>
</protein>
<dbReference type="InterPro" id="IPR036770">
    <property type="entry name" value="Ankyrin_rpt-contain_sf"/>
</dbReference>
<dbReference type="PROSITE" id="PS50297">
    <property type="entry name" value="ANK_REP_REGION"/>
    <property type="match status" value="6"/>
</dbReference>
<evidence type="ECO:0000313" key="3">
    <source>
        <dbReference type="EMBL" id="KAH0537836.1"/>
    </source>
</evidence>
<dbReference type="OrthoDB" id="2958217at2759"/>
<dbReference type="Proteomes" id="UP000698800">
    <property type="component" value="Unassembled WGS sequence"/>
</dbReference>
<sequence length="1193" mass="131151">MCQPGNVVDGVADGDCGSTMLHEAAMGGQEAMVRRLLETGADVSTRDGNGCTALRMAARGGHEAVVQLLLEKGAGAVAETENGSTLLHEAARNGHEVVIQLLLGKGADINSRDKAGWTPLHTAIANGQGKVVQLLLEEGANVDEMGSISRWTALQGATASGHEAMVQLLLKKGANIDVKGGRYEWTALHLAAIYGREAVLSILLEKGADVLAKDRFGYSILRCAMVARQQAAVQILLDAVPCPIGLAGMFGIGLTNTEKLDMERRCAAMDVRLHQLCDLCSKINFTPHRKEQCASVGCRYHIITSSENNRPFPERSLEDHSLEYRHHTSIDKLCASAENGCHLCSLLAFGLRYSSERLYIGGSEKPSFDMDASGSGLARDSGVTLVYHRWGRWAQEEELELFYSGFIIVLPIANIPPKRCYEEGFREVGWDVSGVERVDKTLSEMAGYKVRFYARCVKPIHPSWGYREYGEVGEGPVGRYPRIQSYLPGQLISVYMTRGKLWLAAFVYGTAAEPPINRPEHATYGWVDGTDYVKLSQPPHPCSKPGCLGDCGKGVWEPPLLCMAGGGQTAYLAADPSSEETFSLIGSWLSSCVDGHAACHPSGSVCLPHRVIDVGAPGAKGVYPEPSLSVGANRPGQYATLSYRWGDSLTLAATLSTLESMKEGIALCSMPQTFQDAIEVTRRLGIRYLWIDALCIMQDSSQDWQKQSAVMGQIYMDAWLNISVGGALDPQSGFLKERNILEIRSCRHPTLLGSSTGPNGVAASTAKVICPTVPRHDQVLSQDILNSRGWVLQERALSKRTLHFDLHEIYWECLSHSATEREPEIFRPGSRSIFSMQSRERKDSLDAIRNGVQYLCNQNAEDLLGFLGPEAISAPCHDEEPLRWLLRNLSKSPKERKVLHFDCPHYHPQPVYVPSDVTVGQFTAAHSLWYLLVTEYTLRLLTRPSDRLPAVSGLARIFQNLFGTRSKSVAGIWSGDALNGLTWHRRTPITEDAGKGQIADSRPPNLCSSAPSFSWASVDCAVHFSAPRRNMLVGDESYSAEILSIDSTPLGHNPLGEVSGGLLRLRAWAIPLHRILDILEGRSERPRKSDFDRDGEAELSDKRILCISLRNISGGYLGETPSVVKQCLLLLPTDLGGETYRRVGYWEQTIIRTLPTLGIDLTDMVDDFDRLQKWVESITPSYEGWEMMEVTIV</sequence>
<feature type="domain" description="Heterokaryon incompatibility" evidence="2">
    <location>
        <begin position="638"/>
        <end position="794"/>
    </location>
</feature>
<dbReference type="Pfam" id="PF12796">
    <property type="entry name" value="Ank_2"/>
    <property type="match status" value="2"/>
</dbReference>
<dbReference type="Pfam" id="PF13637">
    <property type="entry name" value="Ank_4"/>
    <property type="match status" value="1"/>
</dbReference>
<feature type="repeat" description="ANK" evidence="1">
    <location>
        <begin position="49"/>
        <end position="81"/>
    </location>
</feature>
<dbReference type="EMBL" id="JAGHQL010000130">
    <property type="protein sequence ID" value="KAH0537836.1"/>
    <property type="molecule type" value="Genomic_DNA"/>
</dbReference>
<dbReference type="SUPFAM" id="SSF48403">
    <property type="entry name" value="Ankyrin repeat"/>
    <property type="match status" value="1"/>
</dbReference>
<dbReference type="InterPro" id="IPR010730">
    <property type="entry name" value="HET"/>
</dbReference>
<evidence type="ECO:0000313" key="4">
    <source>
        <dbReference type="Proteomes" id="UP000698800"/>
    </source>
</evidence>
<feature type="repeat" description="ANK" evidence="1">
    <location>
        <begin position="183"/>
        <end position="215"/>
    </location>
</feature>
<evidence type="ECO:0000259" key="2">
    <source>
        <dbReference type="Pfam" id="PF06985"/>
    </source>
</evidence>
<dbReference type="InterPro" id="IPR002110">
    <property type="entry name" value="Ankyrin_rpt"/>
</dbReference>
<keyword evidence="1" id="KW-0040">ANK repeat</keyword>
<feature type="repeat" description="ANK" evidence="1">
    <location>
        <begin position="115"/>
        <end position="147"/>
    </location>
</feature>
<dbReference type="PRINTS" id="PR01415">
    <property type="entry name" value="ANKYRIN"/>
</dbReference>
<proteinExistence type="predicted"/>
<evidence type="ECO:0000256" key="1">
    <source>
        <dbReference type="PROSITE-ProRule" id="PRU00023"/>
    </source>
</evidence>
<reference evidence="3" key="1">
    <citation type="submission" date="2021-03" db="EMBL/GenBank/DDBJ databases">
        <title>Comparative genomics and phylogenomic investigation of the class Geoglossomycetes provide insights into ecological specialization and systematics.</title>
        <authorList>
            <person name="Melie T."/>
            <person name="Pirro S."/>
            <person name="Miller A.N."/>
            <person name="Quandt A."/>
        </authorList>
    </citation>
    <scope>NUCLEOTIDE SEQUENCE</scope>
    <source>
        <strain evidence="3">GBOQ0MN5Z8</strain>
    </source>
</reference>
<dbReference type="PROSITE" id="PS50088">
    <property type="entry name" value="ANK_REPEAT"/>
    <property type="match status" value="6"/>
</dbReference>
<name>A0A9P8I5F3_9PEZI</name>
<keyword evidence="4" id="KW-1185">Reference proteome</keyword>
<comment type="caution">
    <text evidence="3">The sequence shown here is derived from an EMBL/GenBank/DDBJ whole genome shotgun (WGS) entry which is preliminary data.</text>
</comment>
<dbReference type="SMART" id="SM00248">
    <property type="entry name" value="ANK"/>
    <property type="match status" value="7"/>
</dbReference>
<gene>
    <name evidence="3" type="ORF">FGG08_005449</name>
</gene>
<dbReference type="Pfam" id="PF06985">
    <property type="entry name" value="HET"/>
    <property type="match status" value="1"/>
</dbReference>
<dbReference type="AlphaFoldDB" id="A0A9P8I5F3"/>